<proteinExistence type="predicted"/>
<comment type="caution">
    <text evidence="2">The sequence shown here is derived from an EMBL/GenBank/DDBJ whole genome shotgun (WGS) entry which is preliminary data.</text>
</comment>
<organism evidence="2 3">
    <name type="scientific">Candidatus Merdiplasma excrementigallinarum</name>
    <dbReference type="NCBI Taxonomy" id="2840864"/>
    <lineage>
        <taxon>Bacteria</taxon>
        <taxon>Bacillati</taxon>
        <taxon>Bacillota</taxon>
        <taxon>Clostridia</taxon>
        <taxon>Lachnospirales</taxon>
        <taxon>Lachnospiraceae</taxon>
        <taxon>Lachnospiraceae incertae sedis</taxon>
        <taxon>Candidatus Merdiplasma</taxon>
    </lineage>
</organism>
<evidence type="ECO:0000259" key="1">
    <source>
        <dbReference type="Pfam" id="PF12724"/>
    </source>
</evidence>
<dbReference type="Pfam" id="PF12724">
    <property type="entry name" value="Flavodoxin_5"/>
    <property type="match status" value="1"/>
</dbReference>
<dbReference type="InterPro" id="IPR026816">
    <property type="entry name" value="Flavodoxin_dom"/>
</dbReference>
<feature type="domain" description="Flavodoxin" evidence="1">
    <location>
        <begin position="4"/>
        <end position="139"/>
    </location>
</feature>
<dbReference type="Proteomes" id="UP000886889">
    <property type="component" value="Unassembled WGS sequence"/>
</dbReference>
<dbReference type="EMBL" id="DVOS01000057">
    <property type="protein sequence ID" value="HIV23598.1"/>
    <property type="molecule type" value="Genomic_DNA"/>
</dbReference>
<reference evidence="2" key="1">
    <citation type="submission" date="2020-10" db="EMBL/GenBank/DDBJ databases">
        <authorList>
            <person name="Gilroy R."/>
        </authorList>
    </citation>
    <scope>NUCLEOTIDE SEQUENCE</scope>
    <source>
        <strain evidence="2">ChiBcec6-7307</strain>
    </source>
</reference>
<evidence type="ECO:0000313" key="3">
    <source>
        <dbReference type="Proteomes" id="UP000886889"/>
    </source>
</evidence>
<name>A0A9D1NYX5_9FIRM</name>
<reference evidence="2" key="2">
    <citation type="journal article" date="2021" name="PeerJ">
        <title>Extensive microbial diversity within the chicken gut microbiome revealed by metagenomics and culture.</title>
        <authorList>
            <person name="Gilroy R."/>
            <person name="Ravi A."/>
            <person name="Getino M."/>
            <person name="Pursley I."/>
            <person name="Horton D.L."/>
            <person name="Alikhan N.F."/>
            <person name="Baker D."/>
            <person name="Gharbi K."/>
            <person name="Hall N."/>
            <person name="Watson M."/>
            <person name="Adriaenssens E.M."/>
            <person name="Foster-Nyarko E."/>
            <person name="Jarju S."/>
            <person name="Secka A."/>
            <person name="Antonio M."/>
            <person name="Oren A."/>
            <person name="Chaudhuri R.R."/>
            <person name="La Ragione R."/>
            <person name="Hildebrand F."/>
            <person name="Pallen M.J."/>
        </authorList>
    </citation>
    <scope>NUCLEOTIDE SEQUENCE</scope>
    <source>
        <strain evidence="2">ChiBcec6-7307</strain>
    </source>
</reference>
<sequence length="178" mass="19779">MEGIILYGSRYGSTRRYGEELSRETGIPAVSYTQAPSLQDKKVIVYLGGLYAGGVLGLKKTLGSTVPGTGQKLLIATVGLADPGISENRYHIRGALQRQLPKEAYERASIFHLRGAIDYQQLSLPHRTMMALLHRSLQGRPAEKWSEEDRALMETYGKKADFVDFGALEPILEEIKRL</sequence>
<evidence type="ECO:0000313" key="2">
    <source>
        <dbReference type="EMBL" id="HIV23598.1"/>
    </source>
</evidence>
<protein>
    <recommendedName>
        <fullName evidence="1">Flavodoxin domain-containing protein</fullName>
    </recommendedName>
</protein>
<accession>A0A9D1NYX5</accession>
<dbReference type="AlphaFoldDB" id="A0A9D1NYX5"/>
<gene>
    <name evidence="2" type="ORF">IAC80_06630</name>
</gene>